<evidence type="ECO:0000256" key="12">
    <source>
        <dbReference type="ARBA" id="ARBA00022695"/>
    </source>
</evidence>
<protein>
    <recommendedName>
        <fullName evidence="7 18">Phosphatidate cytidylyltransferase</fullName>
        <ecNumber evidence="6 18">2.7.7.41</ecNumber>
    </recommendedName>
</protein>
<evidence type="ECO:0000256" key="7">
    <source>
        <dbReference type="ARBA" id="ARBA00019373"/>
    </source>
</evidence>
<keyword evidence="10 18" id="KW-0808">Transferase</keyword>
<comment type="pathway">
    <text evidence="4">Lipid metabolism.</text>
</comment>
<evidence type="ECO:0000256" key="5">
    <source>
        <dbReference type="ARBA" id="ARBA00010185"/>
    </source>
</evidence>
<evidence type="ECO:0000256" key="15">
    <source>
        <dbReference type="ARBA" id="ARBA00023136"/>
    </source>
</evidence>
<evidence type="ECO:0000256" key="3">
    <source>
        <dbReference type="ARBA" id="ARBA00005119"/>
    </source>
</evidence>
<keyword evidence="13 19" id="KW-1133">Transmembrane helix</keyword>
<dbReference type="RefSeq" id="WP_420241634.1">
    <property type="nucleotide sequence ID" value="NZ_BOPV01000001.1"/>
</dbReference>
<evidence type="ECO:0000256" key="2">
    <source>
        <dbReference type="ARBA" id="ARBA00004651"/>
    </source>
</evidence>
<evidence type="ECO:0000256" key="4">
    <source>
        <dbReference type="ARBA" id="ARBA00005189"/>
    </source>
</evidence>
<dbReference type="InterPro" id="IPR000374">
    <property type="entry name" value="PC_trans"/>
</dbReference>
<keyword evidence="9" id="KW-0444">Lipid biosynthesis</keyword>
<evidence type="ECO:0000256" key="19">
    <source>
        <dbReference type="SAM" id="Phobius"/>
    </source>
</evidence>
<evidence type="ECO:0000313" key="20">
    <source>
        <dbReference type="EMBL" id="GIL38590.1"/>
    </source>
</evidence>
<evidence type="ECO:0000313" key="21">
    <source>
        <dbReference type="Proteomes" id="UP000681075"/>
    </source>
</evidence>
<evidence type="ECO:0000256" key="14">
    <source>
        <dbReference type="ARBA" id="ARBA00023098"/>
    </source>
</evidence>
<feature type="transmembrane region" description="Helical" evidence="19">
    <location>
        <begin position="20"/>
        <end position="47"/>
    </location>
</feature>
<dbReference type="EC" id="2.7.7.41" evidence="6 18"/>
<comment type="caution">
    <text evidence="20">The sequence shown here is derived from an EMBL/GenBank/DDBJ whole genome shotgun (WGS) entry which is preliminary data.</text>
</comment>
<name>A0A8S8XBF3_9PROT</name>
<comment type="similarity">
    <text evidence="5 18">Belongs to the CDS family.</text>
</comment>
<comment type="pathway">
    <text evidence="3 18">Phospholipid metabolism; CDP-diacylglycerol biosynthesis; CDP-diacylglycerol from sn-glycerol 3-phosphate: step 3/3.</text>
</comment>
<proteinExistence type="inferred from homology"/>
<feature type="transmembrane region" description="Helical" evidence="19">
    <location>
        <begin position="82"/>
        <end position="100"/>
    </location>
</feature>
<organism evidence="20 21">
    <name type="scientific">Roseiterribacter gracilis</name>
    <dbReference type="NCBI Taxonomy" id="2812848"/>
    <lineage>
        <taxon>Bacteria</taxon>
        <taxon>Pseudomonadati</taxon>
        <taxon>Pseudomonadota</taxon>
        <taxon>Alphaproteobacteria</taxon>
        <taxon>Rhodospirillales</taxon>
        <taxon>Roseiterribacteraceae</taxon>
        <taxon>Roseiterribacter</taxon>
    </lineage>
</organism>
<evidence type="ECO:0000256" key="10">
    <source>
        <dbReference type="ARBA" id="ARBA00022679"/>
    </source>
</evidence>
<evidence type="ECO:0000256" key="8">
    <source>
        <dbReference type="ARBA" id="ARBA00022475"/>
    </source>
</evidence>
<dbReference type="PANTHER" id="PTHR46382:SF1">
    <property type="entry name" value="PHOSPHATIDATE CYTIDYLYLTRANSFERASE"/>
    <property type="match status" value="1"/>
</dbReference>
<keyword evidence="8" id="KW-1003">Cell membrane</keyword>
<feature type="transmembrane region" description="Helical" evidence="19">
    <location>
        <begin position="112"/>
        <end position="130"/>
    </location>
</feature>
<evidence type="ECO:0000256" key="6">
    <source>
        <dbReference type="ARBA" id="ARBA00012487"/>
    </source>
</evidence>
<sequence length="271" mass="28518">MSGEGHNRNLLQRIVSALVLAPPVIAAAIWGGTLFDLLVFAFTAAALREWLRMTWPDPELHYAIIAYVGLFFLLVATWSGGLWPALATFVITGAGLYVLARVGGAQNPRLSTFGLAYVGASLVSLAWLRGHDPHGWQDLLFVLPVVWAADIGGYAVGRSLGGPKLWPRISPKKTWAGVVGGFALALLVAFLWAEAFAAPVVATLAVAAFVAALALAGDLFESAIKRRQGVKDSGGLIPGHGGVLDRIDAALLAVPGFALLVALAGRLTAWH</sequence>
<comment type="catalytic activity">
    <reaction evidence="1 18">
        <text>a 1,2-diacyl-sn-glycero-3-phosphate + CTP + H(+) = a CDP-1,2-diacyl-sn-glycerol + diphosphate</text>
        <dbReference type="Rhea" id="RHEA:16229"/>
        <dbReference type="ChEBI" id="CHEBI:15378"/>
        <dbReference type="ChEBI" id="CHEBI:33019"/>
        <dbReference type="ChEBI" id="CHEBI:37563"/>
        <dbReference type="ChEBI" id="CHEBI:58332"/>
        <dbReference type="ChEBI" id="CHEBI:58608"/>
        <dbReference type="EC" id="2.7.7.41"/>
    </reaction>
</comment>
<accession>A0A8S8XBF3</accession>
<dbReference type="PANTHER" id="PTHR46382">
    <property type="entry name" value="PHOSPHATIDATE CYTIDYLYLTRANSFERASE"/>
    <property type="match status" value="1"/>
</dbReference>
<evidence type="ECO:0000256" key="18">
    <source>
        <dbReference type="RuleBase" id="RU003938"/>
    </source>
</evidence>
<dbReference type="EMBL" id="BOPV01000001">
    <property type="protein sequence ID" value="GIL38590.1"/>
    <property type="molecule type" value="Genomic_DNA"/>
</dbReference>
<feature type="transmembrane region" description="Helical" evidence="19">
    <location>
        <begin position="199"/>
        <end position="220"/>
    </location>
</feature>
<feature type="transmembrane region" description="Helical" evidence="19">
    <location>
        <begin position="175"/>
        <end position="193"/>
    </location>
</feature>
<evidence type="ECO:0000256" key="11">
    <source>
        <dbReference type="ARBA" id="ARBA00022692"/>
    </source>
</evidence>
<comment type="subcellular location">
    <subcellularLocation>
        <location evidence="2">Cell membrane</location>
        <topology evidence="2">Multi-pass membrane protein</topology>
    </subcellularLocation>
</comment>
<dbReference type="PROSITE" id="PS01315">
    <property type="entry name" value="CDS"/>
    <property type="match status" value="1"/>
</dbReference>
<dbReference type="GO" id="GO:0016024">
    <property type="term" value="P:CDP-diacylglycerol biosynthetic process"/>
    <property type="evidence" value="ECO:0007669"/>
    <property type="project" value="TreeGrafter"/>
</dbReference>
<dbReference type="GO" id="GO:0005886">
    <property type="term" value="C:plasma membrane"/>
    <property type="evidence" value="ECO:0007669"/>
    <property type="project" value="UniProtKB-SubCell"/>
</dbReference>
<keyword evidence="11 18" id="KW-0812">Transmembrane</keyword>
<keyword evidence="16" id="KW-0594">Phospholipid biosynthesis</keyword>
<feature type="transmembrane region" description="Helical" evidence="19">
    <location>
        <begin position="59"/>
        <end position="76"/>
    </location>
</feature>
<evidence type="ECO:0000256" key="1">
    <source>
        <dbReference type="ARBA" id="ARBA00001698"/>
    </source>
</evidence>
<reference evidence="20" key="1">
    <citation type="submission" date="2021-02" db="EMBL/GenBank/DDBJ databases">
        <title>Genome sequence of Rhodospirillales sp. strain TMPK1 isolated from soil.</title>
        <authorList>
            <person name="Nakai R."/>
            <person name="Kusada H."/>
            <person name="Tamaki H."/>
        </authorList>
    </citation>
    <scope>NUCLEOTIDE SEQUENCE</scope>
    <source>
        <strain evidence="20">TMPK1</strain>
    </source>
</reference>
<evidence type="ECO:0000256" key="17">
    <source>
        <dbReference type="ARBA" id="ARBA00023264"/>
    </source>
</evidence>
<dbReference type="GO" id="GO:0004605">
    <property type="term" value="F:phosphatidate cytidylyltransferase activity"/>
    <property type="evidence" value="ECO:0007669"/>
    <property type="project" value="UniProtKB-EC"/>
</dbReference>
<evidence type="ECO:0000256" key="16">
    <source>
        <dbReference type="ARBA" id="ARBA00023209"/>
    </source>
</evidence>
<keyword evidence="15 19" id="KW-0472">Membrane</keyword>
<dbReference type="Proteomes" id="UP000681075">
    <property type="component" value="Unassembled WGS sequence"/>
</dbReference>
<evidence type="ECO:0000256" key="13">
    <source>
        <dbReference type="ARBA" id="ARBA00022989"/>
    </source>
</evidence>
<evidence type="ECO:0000256" key="9">
    <source>
        <dbReference type="ARBA" id="ARBA00022516"/>
    </source>
</evidence>
<keyword evidence="17" id="KW-1208">Phospholipid metabolism</keyword>
<keyword evidence="12 18" id="KW-0548">Nucleotidyltransferase</keyword>
<dbReference type="Pfam" id="PF01148">
    <property type="entry name" value="CTP_transf_1"/>
    <property type="match status" value="1"/>
</dbReference>
<feature type="transmembrane region" description="Helical" evidence="19">
    <location>
        <begin position="249"/>
        <end position="269"/>
    </location>
</feature>
<keyword evidence="21" id="KW-1185">Reference proteome</keyword>
<dbReference type="AlphaFoldDB" id="A0A8S8XBF3"/>
<keyword evidence="14" id="KW-0443">Lipid metabolism</keyword>
<feature type="transmembrane region" description="Helical" evidence="19">
    <location>
        <begin position="136"/>
        <end position="155"/>
    </location>
</feature>
<gene>
    <name evidence="20" type="ORF">TMPK1_08270</name>
</gene>